<organism evidence="8 9">
    <name type="scientific">Actimicrobium antarcticum</name>
    <dbReference type="NCBI Taxonomy" id="1051899"/>
    <lineage>
        <taxon>Bacteria</taxon>
        <taxon>Pseudomonadati</taxon>
        <taxon>Pseudomonadota</taxon>
        <taxon>Betaproteobacteria</taxon>
        <taxon>Burkholderiales</taxon>
        <taxon>Oxalobacteraceae</taxon>
        <taxon>Actimicrobium</taxon>
    </lineage>
</organism>
<dbReference type="PIRSF" id="PIRSF006324">
    <property type="entry name" value="LeuE"/>
    <property type="match status" value="1"/>
</dbReference>
<sequence>MTIQAWLLYFAAVCVLVATPGPAVLMCVTNAVQFGVRRALISALGSLTAVCIVMTISAVGLGAALATSESVFTAIKWFGVVYLIWLGLKTFRSRQSSFEFTTGTGQPATKSSLGLYLQGFLVGASNPKALLFFTAFFPQFLNPDLPRLPQFLILGATFVCCELFGLMTYAHCAARIAPWLRAPGRARRFNRVTGAAFIGAGALLATVNRS</sequence>
<dbReference type="Proteomes" id="UP001501353">
    <property type="component" value="Unassembled WGS sequence"/>
</dbReference>
<keyword evidence="5 7" id="KW-1133">Transmembrane helix</keyword>
<accession>A0ABP7T424</accession>
<evidence type="ECO:0000313" key="9">
    <source>
        <dbReference type="Proteomes" id="UP001501353"/>
    </source>
</evidence>
<protein>
    <submittedName>
        <fullName evidence="8">LysE family translocator</fullName>
    </submittedName>
</protein>
<evidence type="ECO:0000256" key="1">
    <source>
        <dbReference type="ARBA" id="ARBA00004651"/>
    </source>
</evidence>
<feature type="transmembrane region" description="Helical" evidence="7">
    <location>
        <begin position="6"/>
        <end position="28"/>
    </location>
</feature>
<feature type="transmembrane region" description="Helical" evidence="7">
    <location>
        <begin position="189"/>
        <end position="207"/>
    </location>
</feature>
<dbReference type="PANTHER" id="PTHR30086:SF14">
    <property type="entry name" value="HOMOSERINE_HOMOSERINE LACTONE EFFLUX PROTEIN"/>
    <property type="match status" value="1"/>
</dbReference>
<name>A0ABP7T424_9BURK</name>
<dbReference type="RefSeq" id="WP_344762689.1">
    <property type="nucleotide sequence ID" value="NZ_BAAAZE010000007.1"/>
</dbReference>
<evidence type="ECO:0000256" key="2">
    <source>
        <dbReference type="ARBA" id="ARBA00007928"/>
    </source>
</evidence>
<keyword evidence="3" id="KW-1003">Cell membrane</keyword>
<dbReference type="PANTHER" id="PTHR30086">
    <property type="entry name" value="ARGININE EXPORTER PROTEIN ARGO"/>
    <property type="match status" value="1"/>
</dbReference>
<evidence type="ECO:0000313" key="8">
    <source>
        <dbReference type="EMBL" id="GAA4019912.1"/>
    </source>
</evidence>
<comment type="caution">
    <text evidence="8">The sequence shown here is derived from an EMBL/GenBank/DDBJ whole genome shotgun (WGS) entry which is preliminary data.</text>
</comment>
<gene>
    <name evidence="8" type="ORF">GCM10022212_15380</name>
</gene>
<comment type="similarity">
    <text evidence="2">Belongs to the Rht family.</text>
</comment>
<evidence type="ECO:0000256" key="3">
    <source>
        <dbReference type="ARBA" id="ARBA00022475"/>
    </source>
</evidence>
<keyword evidence="6 7" id="KW-0472">Membrane</keyword>
<evidence type="ECO:0000256" key="6">
    <source>
        <dbReference type="ARBA" id="ARBA00023136"/>
    </source>
</evidence>
<feature type="transmembrane region" description="Helical" evidence="7">
    <location>
        <begin position="149"/>
        <end position="169"/>
    </location>
</feature>
<keyword evidence="4 7" id="KW-0812">Transmembrane</keyword>
<reference evidence="9" key="1">
    <citation type="journal article" date="2019" name="Int. J. Syst. Evol. Microbiol.">
        <title>The Global Catalogue of Microorganisms (GCM) 10K type strain sequencing project: providing services to taxonomists for standard genome sequencing and annotation.</title>
        <authorList>
            <consortium name="The Broad Institute Genomics Platform"/>
            <consortium name="The Broad Institute Genome Sequencing Center for Infectious Disease"/>
            <person name="Wu L."/>
            <person name="Ma J."/>
        </authorList>
    </citation>
    <scope>NUCLEOTIDE SEQUENCE [LARGE SCALE GENOMIC DNA]</scope>
    <source>
        <strain evidence="9">JCM 16673</strain>
    </source>
</reference>
<dbReference type="EMBL" id="BAAAZE010000007">
    <property type="protein sequence ID" value="GAA4019912.1"/>
    <property type="molecule type" value="Genomic_DNA"/>
</dbReference>
<proteinExistence type="inferred from homology"/>
<evidence type="ECO:0000256" key="7">
    <source>
        <dbReference type="SAM" id="Phobius"/>
    </source>
</evidence>
<comment type="subcellular location">
    <subcellularLocation>
        <location evidence="1">Cell membrane</location>
        <topology evidence="1">Multi-pass membrane protein</topology>
    </subcellularLocation>
</comment>
<dbReference type="Pfam" id="PF01810">
    <property type="entry name" value="LysE"/>
    <property type="match status" value="1"/>
</dbReference>
<keyword evidence="9" id="KW-1185">Reference proteome</keyword>
<feature type="transmembrane region" description="Helical" evidence="7">
    <location>
        <begin position="40"/>
        <end position="65"/>
    </location>
</feature>
<feature type="transmembrane region" description="Helical" evidence="7">
    <location>
        <begin position="71"/>
        <end position="88"/>
    </location>
</feature>
<evidence type="ECO:0000256" key="5">
    <source>
        <dbReference type="ARBA" id="ARBA00022989"/>
    </source>
</evidence>
<evidence type="ECO:0000256" key="4">
    <source>
        <dbReference type="ARBA" id="ARBA00022692"/>
    </source>
</evidence>
<feature type="transmembrane region" description="Helical" evidence="7">
    <location>
        <begin position="115"/>
        <end position="137"/>
    </location>
</feature>
<dbReference type="InterPro" id="IPR001123">
    <property type="entry name" value="LeuE-type"/>
</dbReference>